<evidence type="ECO:0000256" key="2">
    <source>
        <dbReference type="SAM" id="Phobius"/>
    </source>
</evidence>
<dbReference type="InterPro" id="IPR036869">
    <property type="entry name" value="J_dom_sf"/>
</dbReference>
<evidence type="ECO:0000259" key="3">
    <source>
        <dbReference type="PROSITE" id="PS50076"/>
    </source>
</evidence>
<dbReference type="InterPro" id="IPR029024">
    <property type="entry name" value="TerB-like"/>
</dbReference>
<dbReference type="PANTHER" id="PTHR24074">
    <property type="entry name" value="CO-CHAPERONE PROTEIN DJLA"/>
    <property type="match status" value="1"/>
</dbReference>
<dbReference type="InterPro" id="IPR050817">
    <property type="entry name" value="DjlA_DnaK_co-chaperone"/>
</dbReference>
<dbReference type="AlphaFoldDB" id="A0AAP6MKL6"/>
<dbReference type="Pfam" id="PF00226">
    <property type="entry name" value="DnaJ"/>
    <property type="match status" value="1"/>
</dbReference>
<dbReference type="NCBIfam" id="NF006948">
    <property type="entry name" value="PRK09430.1"/>
    <property type="match status" value="1"/>
</dbReference>
<dbReference type="Proteomes" id="UP001302316">
    <property type="component" value="Unassembled WGS sequence"/>
</dbReference>
<feature type="domain" description="J" evidence="3">
    <location>
        <begin position="208"/>
        <end position="274"/>
    </location>
</feature>
<dbReference type="EMBL" id="JAYGII010000039">
    <property type="protein sequence ID" value="MEA5446549.1"/>
    <property type="molecule type" value="Genomic_DNA"/>
</dbReference>
<dbReference type="CDD" id="cd07316">
    <property type="entry name" value="terB_like_DjlA"/>
    <property type="match status" value="1"/>
</dbReference>
<dbReference type="RefSeq" id="WP_346052867.1">
    <property type="nucleotide sequence ID" value="NZ_JAYGII010000039.1"/>
</dbReference>
<proteinExistence type="predicted"/>
<keyword evidence="2" id="KW-0472">Membrane</keyword>
<dbReference type="InterPro" id="IPR007791">
    <property type="entry name" value="DjlA_N"/>
</dbReference>
<dbReference type="CDD" id="cd06257">
    <property type="entry name" value="DnaJ"/>
    <property type="match status" value="1"/>
</dbReference>
<dbReference type="InterPro" id="IPR001623">
    <property type="entry name" value="DnaJ_domain"/>
</dbReference>
<keyword evidence="1" id="KW-0143">Chaperone</keyword>
<dbReference type="PRINTS" id="PR00625">
    <property type="entry name" value="JDOMAIN"/>
</dbReference>
<keyword evidence="5" id="KW-1185">Reference proteome</keyword>
<keyword evidence="2" id="KW-1133">Transmembrane helix</keyword>
<reference evidence="4 5" key="1">
    <citation type="submission" date="2023-12" db="EMBL/GenBank/DDBJ databases">
        <title>Whole-genome sequencing of halo(alkali)philic microorganisms from hypersaline lakes.</title>
        <authorList>
            <person name="Sorokin D.Y."/>
            <person name="Merkel A.Y."/>
            <person name="Messina E."/>
            <person name="Yakimov M."/>
        </authorList>
    </citation>
    <scope>NUCLEOTIDE SEQUENCE [LARGE SCALE GENOMIC DNA]</scope>
    <source>
        <strain evidence="4 5">AB-CW1</strain>
    </source>
</reference>
<evidence type="ECO:0000313" key="5">
    <source>
        <dbReference type="Proteomes" id="UP001302316"/>
    </source>
</evidence>
<dbReference type="Gene3D" id="1.10.287.110">
    <property type="entry name" value="DnaJ domain"/>
    <property type="match status" value="1"/>
</dbReference>
<dbReference type="PROSITE" id="PS50076">
    <property type="entry name" value="DNAJ_2"/>
    <property type="match status" value="1"/>
</dbReference>
<dbReference type="SUPFAM" id="SSF158682">
    <property type="entry name" value="TerB-like"/>
    <property type="match status" value="1"/>
</dbReference>
<dbReference type="Gene3D" id="1.10.3680.10">
    <property type="entry name" value="TerB-like"/>
    <property type="match status" value="1"/>
</dbReference>
<protein>
    <submittedName>
        <fullName evidence="4">Co-chaperone DjlA</fullName>
    </submittedName>
</protein>
<dbReference type="SMART" id="SM00271">
    <property type="entry name" value="DnaJ"/>
    <property type="match status" value="1"/>
</dbReference>
<sequence length="274" mass="30534">MAESQANINDWWGKILGGGLGAVAAWPYWLLGVAIGLLVGHAFDRRQAVVTQFRAQGSDPARFPDTVFQVMGYLAKVDGRVSESEIAAARQAIGQLGLDEAGAERVKQCFNEGKQRGFPLDSALRRARKICGRRTDRARIFLELLAQIALADGTIRAAEQRVLESACFHLGFKRKELNQVIAIISAQQSRSSSHWQPKRPPPVNDVTTAYQVLGVNRQSSNDDIKRAYRRLMSQHHPDKLAARGLSQDMVKLSEEKTVEIRAAYDRIREARGMR</sequence>
<dbReference type="Pfam" id="PF05099">
    <property type="entry name" value="TerB"/>
    <property type="match status" value="1"/>
</dbReference>
<keyword evidence="2" id="KW-0812">Transmembrane</keyword>
<evidence type="ECO:0000313" key="4">
    <source>
        <dbReference type="EMBL" id="MEA5446549.1"/>
    </source>
</evidence>
<accession>A0AAP6MKL6</accession>
<name>A0AAP6MKL6_9GAMM</name>
<dbReference type="SUPFAM" id="SSF46565">
    <property type="entry name" value="Chaperone J-domain"/>
    <property type="match status" value="1"/>
</dbReference>
<feature type="transmembrane region" description="Helical" evidence="2">
    <location>
        <begin position="15"/>
        <end position="39"/>
    </location>
</feature>
<gene>
    <name evidence="4" type="primary">djlA</name>
    <name evidence="4" type="ORF">VCB98_12040</name>
</gene>
<comment type="caution">
    <text evidence="4">The sequence shown here is derived from an EMBL/GenBank/DDBJ whole genome shotgun (WGS) entry which is preliminary data.</text>
</comment>
<organism evidence="4 5">
    <name type="scientific">Natronospira elongata</name>
    <dbReference type="NCBI Taxonomy" id="3110268"/>
    <lineage>
        <taxon>Bacteria</taxon>
        <taxon>Pseudomonadati</taxon>
        <taxon>Pseudomonadota</taxon>
        <taxon>Gammaproteobacteria</taxon>
        <taxon>Natronospirales</taxon>
        <taxon>Natronospiraceae</taxon>
        <taxon>Natronospira</taxon>
    </lineage>
</organism>
<evidence type="ECO:0000256" key="1">
    <source>
        <dbReference type="ARBA" id="ARBA00023186"/>
    </source>
</evidence>